<dbReference type="Gene3D" id="3.40.50.1110">
    <property type="entry name" value="SGNH hydrolase"/>
    <property type="match status" value="1"/>
</dbReference>
<evidence type="ECO:0008006" key="4">
    <source>
        <dbReference type="Google" id="ProtNLM"/>
    </source>
</evidence>
<proteinExistence type="predicted"/>
<name>A0A0F6WAF6_9BACT</name>
<dbReference type="KEGG" id="samy:DB32_008614"/>
<evidence type="ECO:0000256" key="1">
    <source>
        <dbReference type="SAM" id="SignalP"/>
    </source>
</evidence>
<gene>
    <name evidence="2" type="ORF">DB32_008614</name>
</gene>
<dbReference type="GO" id="GO:0016788">
    <property type="term" value="F:hydrolase activity, acting on ester bonds"/>
    <property type="evidence" value="ECO:0007669"/>
    <property type="project" value="UniProtKB-ARBA"/>
</dbReference>
<dbReference type="InterPro" id="IPR036514">
    <property type="entry name" value="SGNH_hydro_sf"/>
</dbReference>
<protein>
    <recommendedName>
        <fullName evidence="4">SGNH hydrolase-type esterase domain-containing protein</fullName>
    </recommendedName>
</protein>
<sequence>MSVRRAGWLWAALALAACETGATDELDGGVIAPSEDARAPRDARVIPRDGGHHVGPDASDPPSCGTWVGRDPIRTLFVGNSQIAFWDLPRLVSSLSESAPDACPRVAGVRYELGGANLRDLWEQPLLDGRRLPETITGGDYDVIVIAESIDLAESLPGFPGLFEDYATRIVELAREVGATPILYATPYVERPDHAGFHAQADPQIALGHALDVRVAAGGLAWLRVWDELPAIDLYFDDRQHPGFRGSYVSGLVLYAAITGASPIGLTRAPTTSCETVCDDLAETEADVFQRAAWAQHLDTIGP</sequence>
<organism evidence="2 3">
    <name type="scientific">Sandaracinus amylolyticus</name>
    <dbReference type="NCBI Taxonomy" id="927083"/>
    <lineage>
        <taxon>Bacteria</taxon>
        <taxon>Pseudomonadati</taxon>
        <taxon>Myxococcota</taxon>
        <taxon>Polyangia</taxon>
        <taxon>Polyangiales</taxon>
        <taxon>Sandaracinaceae</taxon>
        <taxon>Sandaracinus</taxon>
    </lineage>
</organism>
<evidence type="ECO:0000313" key="3">
    <source>
        <dbReference type="Proteomes" id="UP000034883"/>
    </source>
</evidence>
<feature type="signal peptide" evidence="1">
    <location>
        <begin position="1"/>
        <end position="16"/>
    </location>
</feature>
<keyword evidence="3" id="KW-1185">Reference proteome</keyword>
<dbReference type="AlphaFoldDB" id="A0A0F6WAF6"/>
<dbReference type="RefSeq" id="WP_053238329.1">
    <property type="nucleotide sequence ID" value="NZ_CP011125.1"/>
</dbReference>
<dbReference type="Proteomes" id="UP000034883">
    <property type="component" value="Chromosome"/>
</dbReference>
<dbReference type="EMBL" id="CP011125">
    <property type="protein sequence ID" value="AKF11465.1"/>
    <property type="molecule type" value="Genomic_DNA"/>
</dbReference>
<keyword evidence="1" id="KW-0732">Signal</keyword>
<dbReference type="SUPFAM" id="SSF52266">
    <property type="entry name" value="SGNH hydrolase"/>
    <property type="match status" value="1"/>
</dbReference>
<reference evidence="2 3" key="1">
    <citation type="submission" date="2015-03" db="EMBL/GenBank/DDBJ databases">
        <title>Genome assembly of Sandaracinus amylolyticus DSM 53668.</title>
        <authorList>
            <person name="Sharma G."/>
            <person name="Subramanian S."/>
        </authorList>
    </citation>
    <scope>NUCLEOTIDE SEQUENCE [LARGE SCALE GENOMIC DNA]</scope>
    <source>
        <strain evidence="2 3">DSM 53668</strain>
    </source>
</reference>
<evidence type="ECO:0000313" key="2">
    <source>
        <dbReference type="EMBL" id="AKF11465.1"/>
    </source>
</evidence>
<dbReference type="PROSITE" id="PS51257">
    <property type="entry name" value="PROKAR_LIPOPROTEIN"/>
    <property type="match status" value="1"/>
</dbReference>
<dbReference type="STRING" id="927083.DB32_008614"/>
<dbReference type="OrthoDB" id="7443339at2"/>
<accession>A0A0F6WAF6</accession>
<feature type="chain" id="PRO_5002511460" description="SGNH hydrolase-type esterase domain-containing protein" evidence="1">
    <location>
        <begin position="17"/>
        <end position="303"/>
    </location>
</feature>